<dbReference type="AlphaFoldDB" id="A0AAQ3PA99"/>
<evidence type="ECO:0000313" key="2">
    <source>
        <dbReference type="Proteomes" id="UP001374535"/>
    </source>
</evidence>
<keyword evidence="2" id="KW-1185">Reference proteome</keyword>
<protein>
    <submittedName>
        <fullName evidence="1">Uncharacterized protein</fullName>
    </submittedName>
</protein>
<dbReference type="Proteomes" id="UP001374535">
    <property type="component" value="Chromosome 1"/>
</dbReference>
<accession>A0AAQ3PA99</accession>
<evidence type="ECO:0000313" key="1">
    <source>
        <dbReference type="EMBL" id="WVZ22793.1"/>
    </source>
</evidence>
<reference evidence="1 2" key="1">
    <citation type="journal article" date="2023" name="Life. Sci Alliance">
        <title>Evolutionary insights into 3D genome organization and epigenetic landscape of Vigna mungo.</title>
        <authorList>
            <person name="Junaid A."/>
            <person name="Singh B."/>
            <person name="Bhatia S."/>
        </authorList>
    </citation>
    <scope>NUCLEOTIDE SEQUENCE [LARGE SCALE GENOMIC DNA]</scope>
    <source>
        <strain evidence="1">Urdbean</strain>
    </source>
</reference>
<sequence>MEKIGKDKTKQEVKCAQDLDEKASSVTVSPADATLKEPLQAPSCVQEEKEEKLSGAILKIAIEDEKIQKELEEKLRKTNTSFTFWRRNLRSEKRRLTIAVSMQMPLINSTLTVLRKCPS</sequence>
<name>A0AAQ3PA99_VIGMU</name>
<proteinExistence type="predicted"/>
<organism evidence="1 2">
    <name type="scientific">Vigna mungo</name>
    <name type="common">Black gram</name>
    <name type="synonym">Phaseolus mungo</name>
    <dbReference type="NCBI Taxonomy" id="3915"/>
    <lineage>
        <taxon>Eukaryota</taxon>
        <taxon>Viridiplantae</taxon>
        <taxon>Streptophyta</taxon>
        <taxon>Embryophyta</taxon>
        <taxon>Tracheophyta</taxon>
        <taxon>Spermatophyta</taxon>
        <taxon>Magnoliopsida</taxon>
        <taxon>eudicotyledons</taxon>
        <taxon>Gunneridae</taxon>
        <taxon>Pentapetalae</taxon>
        <taxon>rosids</taxon>
        <taxon>fabids</taxon>
        <taxon>Fabales</taxon>
        <taxon>Fabaceae</taxon>
        <taxon>Papilionoideae</taxon>
        <taxon>50 kb inversion clade</taxon>
        <taxon>NPAAA clade</taxon>
        <taxon>indigoferoid/millettioid clade</taxon>
        <taxon>Phaseoleae</taxon>
        <taxon>Vigna</taxon>
    </lineage>
</organism>
<dbReference type="EMBL" id="CP144700">
    <property type="protein sequence ID" value="WVZ22793.1"/>
    <property type="molecule type" value="Genomic_DNA"/>
</dbReference>
<gene>
    <name evidence="1" type="ORF">V8G54_001337</name>
</gene>